<reference evidence="2 3" key="1">
    <citation type="submission" date="2019-04" db="EMBL/GenBank/DDBJ databases">
        <title>Comparative genomics and transcriptomics to analyze fruiting body development in filamentous ascomycetes.</title>
        <authorList>
            <consortium name="DOE Joint Genome Institute"/>
            <person name="Lutkenhaus R."/>
            <person name="Traeger S."/>
            <person name="Breuer J."/>
            <person name="Kuo A."/>
            <person name="Lipzen A."/>
            <person name="Pangilinan J."/>
            <person name="Dilworth D."/>
            <person name="Sandor L."/>
            <person name="Poggeler S."/>
            <person name="Barry K."/>
            <person name="Grigoriev I.V."/>
            <person name="Nowrousian M."/>
        </authorList>
    </citation>
    <scope>NUCLEOTIDE SEQUENCE [LARGE SCALE GENOMIC DNA]</scope>
    <source>
        <strain evidence="2 3">CBS 389.68</strain>
    </source>
</reference>
<evidence type="ECO:0000313" key="3">
    <source>
        <dbReference type="Proteomes" id="UP000298138"/>
    </source>
</evidence>
<accession>A0A4V6RHC2</accession>
<evidence type="ECO:0000313" key="2">
    <source>
        <dbReference type="EMBL" id="TGZ78334.1"/>
    </source>
</evidence>
<keyword evidence="3" id="KW-1185">Reference proteome</keyword>
<dbReference type="EMBL" id="ML220142">
    <property type="protein sequence ID" value="TGZ78334.1"/>
    <property type="molecule type" value="Genomic_DNA"/>
</dbReference>
<dbReference type="InParanoid" id="A0A4V6RHC2"/>
<dbReference type="Proteomes" id="UP000298138">
    <property type="component" value="Unassembled WGS sequence"/>
</dbReference>
<organism evidence="2 3">
    <name type="scientific">Ascodesmis nigricans</name>
    <dbReference type="NCBI Taxonomy" id="341454"/>
    <lineage>
        <taxon>Eukaryota</taxon>
        <taxon>Fungi</taxon>
        <taxon>Dikarya</taxon>
        <taxon>Ascomycota</taxon>
        <taxon>Pezizomycotina</taxon>
        <taxon>Pezizomycetes</taxon>
        <taxon>Pezizales</taxon>
        <taxon>Ascodesmidaceae</taxon>
        <taxon>Ascodesmis</taxon>
    </lineage>
</organism>
<sequence length="158" mass="16992">MYIPTIITSTLLLALPVFARPTSFLNPLSSTPEIASIFNPTITSPSIAKVLETCSCISTPNPLTPPAFIHFITNTWTPTAVPLNITPRTALTLFSQKKRTTVLVKVLNSGEETAYWAEEEVTGMLLAVRGRWEELGCMVGAEGIGCGEGEGVRVEVVA</sequence>
<gene>
    <name evidence="2" type="ORF">EX30DRAFT_373884</name>
</gene>
<proteinExistence type="predicted"/>
<name>A0A4V6RHC2_9PEZI</name>
<protein>
    <submittedName>
        <fullName evidence="2">Uncharacterized protein</fullName>
    </submittedName>
</protein>
<feature type="chain" id="PRO_5020879582" evidence="1">
    <location>
        <begin position="20"/>
        <end position="158"/>
    </location>
</feature>
<dbReference type="AlphaFoldDB" id="A0A4V6RHC2"/>
<keyword evidence="1" id="KW-0732">Signal</keyword>
<feature type="signal peptide" evidence="1">
    <location>
        <begin position="1"/>
        <end position="19"/>
    </location>
</feature>
<evidence type="ECO:0000256" key="1">
    <source>
        <dbReference type="SAM" id="SignalP"/>
    </source>
</evidence>